<proteinExistence type="predicted"/>
<dbReference type="Gene3D" id="3.30.420.10">
    <property type="entry name" value="Ribonuclease H-like superfamily/Ribonuclease H"/>
    <property type="match status" value="1"/>
</dbReference>
<gene>
    <name evidence="3" type="ORF">LUZ62_016376</name>
</gene>
<sequence length="377" mass="42577">MTLKDLTDNATGRWDVSKLITAFGFHGALFLAITFPDGPLLNDRQDRLVFTTTNNGAFSLKSAYHLLSTEHQQASQPAQLSKEVLNTIWHNTGLLPKVRLFLWKLVKHALPVDQLLATRLRRQKHGCFLYGDPNEDVTHVIFKCHLARRVWLTSSLGIRTDALPNDTAAVMAQVTAHLDEQQLQLFASLAWNIWKHRCKVVYEGGTFDFRRVLSMAGHMLQNVNMARSLYSNRYKQPTRSLLVQDFDFTGFVDGSWVSTGKGGSGWAYVLIDKMGNLIEFACGDEASASPIHSETLALKHAINAAKRHRFTSCSFLTDCKLLHQVMVGELSVESVDWRCFHEILDIKCSLQDTVLIKFQLECTGKNKTQIIELNIED</sequence>
<evidence type="ECO:0000313" key="3">
    <source>
        <dbReference type="EMBL" id="KAJ4803810.1"/>
    </source>
</evidence>
<dbReference type="InterPro" id="IPR052929">
    <property type="entry name" value="RNase_H-like_EbsB-rel"/>
</dbReference>
<comment type="caution">
    <text evidence="3">The sequence shown here is derived from an EMBL/GenBank/DDBJ whole genome shotgun (WGS) entry which is preliminary data.</text>
</comment>
<dbReference type="InterPro" id="IPR012337">
    <property type="entry name" value="RNaseH-like_sf"/>
</dbReference>
<keyword evidence="4" id="KW-1185">Reference proteome</keyword>
<feature type="domain" description="Reverse transcriptase zinc-binding" evidence="2">
    <location>
        <begin position="58"/>
        <end position="151"/>
    </location>
</feature>
<evidence type="ECO:0000259" key="2">
    <source>
        <dbReference type="Pfam" id="PF13966"/>
    </source>
</evidence>
<dbReference type="SUPFAM" id="SSF53098">
    <property type="entry name" value="Ribonuclease H-like"/>
    <property type="match status" value="1"/>
</dbReference>
<dbReference type="AlphaFoldDB" id="A0AAV8GDQ3"/>
<dbReference type="CDD" id="cd06222">
    <property type="entry name" value="RNase_H_like"/>
    <property type="match status" value="1"/>
</dbReference>
<dbReference type="PANTHER" id="PTHR47074:SF11">
    <property type="entry name" value="REVERSE TRANSCRIPTASE-LIKE PROTEIN"/>
    <property type="match status" value="1"/>
</dbReference>
<dbReference type="EMBL" id="JAMFTS010000001">
    <property type="protein sequence ID" value="KAJ4803810.1"/>
    <property type="molecule type" value="Genomic_DNA"/>
</dbReference>
<dbReference type="InterPro" id="IPR026960">
    <property type="entry name" value="RVT-Znf"/>
</dbReference>
<reference evidence="3" key="1">
    <citation type="submission" date="2022-08" db="EMBL/GenBank/DDBJ databases">
        <authorList>
            <person name="Marques A."/>
        </authorList>
    </citation>
    <scope>NUCLEOTIDE SEQUENCE</scope>
    <source>
        <strain evidence="3">RhyPub2mFocal</strain>
        <tissue evidence="3">Leaves</tissue>
    </source>
</reference>
<organism evidence="3 4">
    <name type="scientific">Rhynchospora pubera</name>
    <dbReference type="NCBI Taxonomy" id="906938"/>
    <lineage>
        <taxon>Eukaryota</taxon>
        <taxon>Viridiplantae</taxon>
        <taxon>Streptophyta</taxon>
        <taxon>Embryophyta</taxon>
        <taxon>Tracheophyta</taxon>
        <taxon>Spermatophyta</taxon>
        <taxon>Magnoliopsida</taxon>
        <taxon>Liliopsida</taxon>
        <taxon>Poales</taxon>
        <taxon>Cyperaceae</taxon>
        <taxon>Cyperoideae</taxon>
        <taxon>Rhynchosporeae</taxon>
        <taxon>Rhynchospora</taxon>
    </lineage>
</organism>
<dbReference type="InterPro" id="IPR002156">
    <property type="entry name" value="RNaseH_domain"/>
</dbReference>
<dbReference type="GO" id="GO:0004523">
    <property type="term" value="F:RNA-DNA hybrid ribonuclease activity"/>
    <property type="evidence" value="ECO:0007669"/>
    <property type="project" value="InterPro"/>
</dbReference>
<dbReference type="PANTHER" id="PTHR47074">
    <property type="entry name" value="BNAC02G40300D PROTEIN"/>
    <property type="match status" value="1"/>
</dbReference>
<accession>A0AAV8GDQ3</accession>
<dbReference type="GO" id="GO:0003676">
    <property type="term" value="F:nucleic acid binding"/>
    <property type="evidence" value="ECO:0007669"/>
    <property type="project" value="InterPro"/>
</dbReference>
<evidence type="ECO:0000313" key="4">
    <source>
        <dbReference type="Proteomes" id="UP001140206"/>
    </source>
</evidence>
<evidence type="ECO:0000259" key="1">
    <source>
        <dbReference type="Pfam" id="PF13456"/>
    </source>
</evidence>
<dbReference type="InterPro" id="IPR044730">
    <property type="entry name" value="RNase_H-like_dom_plant"/>
</dbReference>
<dbReference type="Pfam" id="PF13966">
    <property type="entry name" value="zf-RVT"/>
    <property type="match status" value="1"/>
</dbReference>
<dbReference type="Proteomes" id="UP001140206">
    <property type="component" value="Chromosome 1"/>
</dbReference>
<dbReference type="InterPro" id="IPR036397">
    <property type="entry name" value="RNaseH_sf"/>
</dbReference>
<protein>
    <submittedName>
        <fullName evidence="3">Ribonuclease H-like superfamily protein</fullName>
    </submittedName>
</protein>
<feature type="domain" description="RNase H type-1" evidence="1">
    <location>
        <begin position="252"/>
        <end position="329"/>
    </location>
</feature>
<dbReference type="Pfam" id="PF13456">
    <property type="entry name" value="RVT_3"/>
    <property type="match status" value="1"/>
</dbReference>
<name>A0AAV8GDQ3_9POAL</name>